<dbReference type="Proteomes" id="UP001344888">
    <property type="component" value="Unassembled WGS sequence"/>
</dbReference>
<dbReference type="EMBL" id="JARSFG010000017">
    <property type="protein sequence ID" value="MEC1179217.1"/>
    <property type="molecule type" value="Genomic_DNA"/>
</dbReference>
<comment type="caution">
    <text evidence="2">The sequence shown here is derived from an EMBL/GenBank/DDBJ whole genome shotgun (WGS) entry which is preliminary data.</text>
</comment>
<keyword evidence="3" id="KW-1185">Reference proteome</keyword>
<keyword evidence="1" id="KW-0812">Transmembrane</keyword>
<dbReference type="AlphaFoldDB" id="A0AAW9NSA9"/>
<feature type="transmembrane region" description="Helical" evidence="1">
    <location>
        <begin position="12"/>
        <end position="39"/>
    </location>
</feature>
<name>A0AAW9NSA9_9BACL</name>
<dbReference type="RefSeq" id="WP_326123715.1">
    <property type="nucleotide sequence ID" value="NZ_JARSFG010000017.1"/>
</dbReference>
<organism evidence="2 3">
    <name type="scientific">Metasolibacillus meyeri</name>
    <dbReference type="NCBI Taxonomy" id="1071052"/>
    <lineage>
        <taxon>Bacteria</taxon>
        <taxon>Bacillati</taxon>
        <taxon>Bacillota</taxon>
        <taxon>Bacilli</taxon>
        <taxon>Bacillales</taxon>
        <taxon>Caryophanaceae</taxon>
        <taxon>Metasolibacillus</taxon>
    </lineage>
</organism>
<evidence type="ECO:0000313" key="2">
    <source>
        <dbReference type="EMBL" id="MEC1179217.1"/>
    </source>
</evidence>
<accession>A0AAW9NSA9</accession>
<keyword evidence="1" id="KW-1133">Transmembrane helix</keyword>
<keyword evidence="1" id="KW-0472">Membrane</keyword>
<feature type="transmembrane region" description="Helical" evidence="1">
    <location>
        <begin position="51"/>
        <end position="69"/>
    </location>
</feature>
<evidence type="ECO:0000313" key="3">
    <source>
        <dbReference type="Proteomes" id="UP001344888"/>
    </source>
</evidence>
<feature type="transmembrane region" description="Helical" evidence="1">
    <location>
        <begin position="103"/>
        <end position="126"/>
    </location>
</feature>
<gene>
    <name evidence="2" type="ORF">P9B03_12040</name>
</gene>
<proteinExistence type="predicted"/>
<protein>
    <submittedName>
        <fullName evidence="2">Uncharacterized protein</fullName>
    </submittedName>
</protein>
<evidence type="ECO:0000256" key="1">
    <source>
        <dbReference type="SAM" id="Phobius"/>
    </source>
</evidence>
<dbReference type="PROSITE" id="PS51257">
    <property type="entry name" value="PROKAR_LIPOPROTEIN"/>
    <property type="match status" value="1"/>
</dbReference>
<reference evidence="2 3" key="1">
    <citation type="submission" date="2023-03" db="EMBL/GenBank/DDBJ databases">
        <title>Bacillus Genome Sequencing.</title>
        <authorList>
            <person name="Dunlap C."/>
        </authorList>
    </citation>
    <scope>NUCLEOTIDE SEQUENCE [LARGE SCALE GENOMIC DNA]</scope>
    <source>
        <strain evidence="2 3">B-59205</strain>
    </source>
</reference>
<sequence length="170" mass="19246">MRTSIIIQLTSMIVVGFLSGVACFYLFSLEQAIALIQLMDGRILQQQAPSVIQTILPVVFAIAVVLLFATHPFCAFVAKWLIALRATFLGFSSMYLLTQQKSLLAYGIWWFPFQFIYCILLLMICLGISTQRPMRFAKKGTATYRRVLAIILLFGIIALFEILVISYVFE</sequence>
<feature type="transmembrane region" description="Helical" evidence="1">
    <location>
        <begin position="147"/>
        <end position="169"/>
    </location>
</feature>
<feature type="transmembrane region" description="Helical" evidence="1">
    <location>
        <begin position="76"/>
        <end position="97"/>
    </location>
</feature>